<organism evidence="1 2">
    <name type="scientific">Zophobas morio</name>
    <dbReference type="NCBI Taxonomy" id="2755281"/>
    <lineage>
        <taxon>Eukaryota</taxon>
        <taxon>Metazoa</taxon>
        <taxon>Ecdysozoa</taxon>
        <taxon>Arthropoda</taxon>
        <taxon>Hexapoda</taxon>
        <taxon>Insecta</taxon>
        <taxon>Pterygota</taxon>
        <taxon>Neoptera</taxon>
        <taxon>Endopterygota</taxon>
        <taxon>Coleoptera</taxon>
        <taxon>Polyphaga</taxon>
        <taxon>Cucujiformia</taxon>
        <taxon>Tenebrionidae</taxon>
        <taxon>Zophobas</taxon>
    </lineage>
</organism>
<comment type="caution">
    <text evidence="1">The sequence shown here is derived from an EMBL/GenBank/DDBJ whole genome shotgun (WGS) entry which is preliminary data.</text>
</comment>
<dbReference type="Proteomes" id="UP001168821">
    <property type="component" value="Unassembled WGS sequence"/>
</dbReference>
<accession>A0AA38IQH2</accession>
<evidence type="ECO:0000313" key="1">
    <source>
        <dbReference type="EMBL" id="KAJ3659431.1"/>
    </source>
</evidence>
<protein>
    <submittedName>
        <fullName evidence="1">Uncharacterized protein</fullName>
    </submittedName>
</protein>
<evidence type="ECO:0000313" key="2">
    <source>
        <dbReference type="Proteomes" id="UP001168821"/>
    </source>
</evidence>
<gene>
    <name evidence="1" type="ORF">Zmor_011120</name>
</gene>
<name>A0AA38IQH2_9CUCU</name>
<reference evidence="1" key="1">
    <citation type="journal article" date="2023" name="G3 (Bethesda)">
        <title>Whole genome assemblies of Zophobas morio and Tenebrio molitor.</title>
        <authorList>
            <person name="Kaur S."/>
            <person name="Stinson S.A."/>
            <person name="diCenzo G.C."/>
        </authorList>
    </citation>
    <scope>NUCLEOTIDE SEQUENCE</scope>
    <source>
        <strain evidence="1">QUZm001</strain>
    </source>
</reference>
<sequence>MESEGNCTPPEFREIAEDTVTKLLPKKPKDLYTKEFENFERWCSENNVKIRAENVVIASDHKAQAAVIRDRRAIQQNFVPGQISQASPLPLRILVMLPLMFAMIPRICANIGQL</sequence>
<proteinExistence type="predicted"/>
<dbReference type="EMBL" id="JALNTZ010000003">
    <property type="protein sequence ID" value="KAJ3659431.1"/>
    <property type="molecule type" value="Genomic_DNA"/>
</dbReference>
<keyword evidence="2" id="KW-1185">Reference proteome</keyword>
<dbReference type="AlphaFoldDB" id="A0AA38IQH2"/>